<sequence length="202" mass="23016">MAPRIPDNVRDEIITSLYRQAADIDWHLLSQGDKARWYTTWVDAPEIGGRLKQFLDPAKVRVWIKDVPMKEFARAEEGVGPYARYVTQRFDGAEEIVKRTLGKSWTVVPGTAGIKPQHCLVIDTEAGAEDTTRYMCWGNQKSFSTLVWAALQRAIAMRNKPLTVVVTRDSETVSSVDQLDFEKIGTRCGIEVRYLRREVKEV</sequence>
<accession>A0ABN2U1R4</accession>
<dbReference type="EMBL" id="BAAAQN010000013">
    <property type="protein sequence ID" value="GAA2027466.1"/>
    <property type="molecule type" value="Genomic_DNA"/>
</dbReference>
<comment type="caution">
    <text evidence="1">The sequence shown here is derived from an EMBL/GenBank/DDBJ whole genome shotgun (WGS) entry which is preliminary data.</text>
</comment>
<keyword evidence="2" id="KW-1185">Reference proteome</keyword>
<evidence type="ECO:0000313" key="1">
    <source>
        <dbReference type="EMBL" id="GAA2027466.1"/>
    </source>
</evidence>
<proteinExistence type="predicted"/>
<gene>
    <name evidence="1" type="ORF">GCM10009839_27800</name>
</gene>
<evidence type="ECO:0000313" key="2">
    <source>
        <dbReference type="Proteomes" id="UP001500751"/>
    </source>
</evidence>
<reference evidence="1 2" key="1">
    <citation type="journal article" date="2019" name="Int. J. Syst. Evol. Microbiol.">
        <title>The Global Catalogue of Microorganisms (GCM) 10K type strain sequencing project: providing services to taxonomists for standard genome sequencing and annotation.</title>
        <authorList>
            <consortium name="The Broad Institute Genomics Platform"/>
            <consortium name="The Broad Institute Genome Sequencing Center for Infectious Disease"/>
            <person name="Wu L."/>
            <person name="Ma J."/>
        </authorList>
    </citation>
    <scope>NUCLEOTIDE SEQUENCE [LARGE SCALE GENOMIC DNA]</scope>
    <source>
        <strain evidence="1 2">JCM 16014</strain>
    </source>
</reference>
<dbReference type="Proteomes" id="UP001500751">
    <property type="component" value="Unassembled WGS sequence"/>
</dbReference>
<organism evidence="1 2">
    <name type="scientific">Catenulispora yoronensis</name>
    <dbReference type="NCBI Taxonomy" id="450799"/>
    <lineage>
        <taxon>Bacteria</taxon>
        <taxon>Bacillati</taxon>
        <taxon>Actinomycetota</taxon>
        <taxon>Actinomycetes</taxon>
        <taxon>Catenulisporales</taxon>
        <taxon>Catenulisporaceae</taxon>
        <taxon>Catenulispora</taxon>
    </lineage>
</organism>
<protein>
    <submittedName>
        <fullName evidence="1">Uncharacterized protein</fullName>
    </submittedName>
</protein>
<dbReference type="RefSeq" id="WP_344665982.1">
    <property type="nucleotide sequence ID" value="NZ_BAAAQN010000013.1"/>
</dbReference>
<name>A0ABN2U1R4_9ACTN</name>